<dbReference type="EMBL" id="JAQNDL010000004">
    <property type="protein sequence ID" value="MDC0722881.1"/>
    <property type="molecule type" value="Genomic_DNA"/>
</dbReference>
<comment type="caution">
    <text evidence="2">The sequence shown here is derived from an EMBL/GenBank/DDBJ whole genome shotgun (WGS) entry which is preliminary data.</text>
</comment>
<feature type="region of interest" description="Disordered" evidence="1">
    <location>
        <begin position="56"/>
        <end position="132"/>
    </location>
</feature>
<reference evidence="2 3" key="1">
    <citation type="submission" date="2022-11" db="EMBL/GenBank/DDBJ databases">
        <title>Minimal conservation of predation-associated metabolite biosynthetic gene clusters underscores biosynthetic potential of Myxococcota including descriptions for ten novel species: Archangium lansinium sp. nov., Myxococcus landrumus sp. nov., Nannocystis bai.</title>
        <authorList>
            <person name="Ahearne A."/>
            <person name="Stevens C."/>
            <person name="Dowd S."/>
        </authorList>
    </citation>
    <scope>NUCLEOTIDE SEQUENCE [LARGE SCALE GENOMIC DNA]</scope>
    <source>
        <strain evidence="2 3">BB15-2</strain>
    </source>
</reference>
<dbReference type="Proteomes" id="UP001221686">
    <property type="component" value="Unassembled WGS sequence"/>
</dbReference>
<organism evidence="2 3">
    <name type="scientific">Nannocystis bainbridge</name>
    <dbReference type="NCBI Taxonomy" id="2995303"/>
    <lineage>
        <taxon>Bacteria</taxon>
        <taxon>Pseudomonadati</taxon>
        <taxon>Myxococcota</taxon>
        <taxon>Polyangia</taxon>
        <taxon>Nannocystales</taxon>
        <taxon>Nannocystaceae</taxon>
        <taxon>Nannocystis</taxon>
    </lineage>
</organism>
<evidence type="ECO:0000313" key="3">
    <source>
        <dbReference type="Proteomes" id="UP001221686"/>
    </source>
</evidence>
<keyword evidence="3" id="KW-1185">Reference proteome</keyword>
<proteinExistence type="predicted"/>
<dbReference type="RefSeq" id="WP_272091419.1">
    <property type="nucleotide sequence ID" value="NZ_JAQNDL010000004.1"/>
</dbReference>
<accession>A0ABT5EDM1</accession>
<sequence>MALLPETRLFPCTACHELACAADPACPHCGTAWSPSERAGRLAALAAALAMAACNLSDPQPEYGSPDTITEGGTTETTGTDATTTTSTTTTSTTSTDTTDTDPTSAGTTPTTGTSTTSDGTTDTDTTDATGP</sequence>
<evidence type="ECO:0000313" key="2">
    <source>
        <dbReference type="EMBL" id="MDC0722881.1"/>
    </source>
</evidence>
<evidence type="ECO:0000256" key="1">
    <source>
        <dbReference type="SAM" id="MobiDB-lite"/>
    </source>
</evidence>
<name>A0ABT5EDM1_9BACT</name>
<feature type="compositionally biased region" description="Low complexity" evidence="1">
    <location>
        <begin position="70"/>
        <end position="132"/>
    </location>
</feature>
<gene>
    <name evidence="2" type="ORF">POL25_38680</name>
</gene>
<protein>
    <submittedName>
        <fullName evidence="2">Uncharacterized protein</fullName>
    </submittedName>
</protein>